<dbReference type="SUPFAM" id="SSF90250">
    <property type="entry name" value="Troponin coil-coiled subunits"/>
    <property type="match status" value="1"/>
</dbReference>
<proteinExistence type="predicted"/>
<dbReference type="Gene3D" id="6.10.250.180">
    <property type="match status" value="1"/>
</dbReference>
<feature type="region of interest" description="Disordered" evidence="1">
    <location>
        <begin position="78"/>
        <end position="110"/>
    </location>
</feature>
<organism evidence="2 3">
    <name type="scientific">Liparis tanakae</name>
    <name type="common">Tanaka's snailfish</name>
    <dbReference type="NCBI Taxonomy" id="230148"/>
    <lineage>
        <taxon>Eukaryota</taxon>
        <taxon>Metazoa</taxon>
        <taxon>Chordata</taxon>
        <taxon>Craniata</taxon>
        <taxon>Vertebrata</taxon>
        <taxon>Euteleostomi</taxon>
        <taxon>Actinopterygii</taxon>
        <taxon>Neopterygii</taxon>
        <taxon>Teleostei</taxon>
        <taxon>Neoteleostei</taxon>
        <taxon>Acanthomorphata</taxon>
        <taxon>Eupercaria</taxon>
        <taxon>Perciformes</taxon>
        <taxon>Cottioidei</taxon>
        <taxon>Cottales</taxon>
        <taxon>Liparidae</taxon>
        <taxon>Liparis</taxon>
    </lineage>
</organism>
<dbReference type="EMBL" id="SRLO01001280">
    <property type="protein sequence ID" value="TNN39435.1"/>
    <property type="molecule type" value="Genomic_DNA"/>
</dbReference>
<protein>
    <submittedName>
        <fullName evidence="2">Troponin I, cardiac muscle</fullName>
    </submittedName>
</protein>
<evidence type="ECO:0000313" key="3">
    <source>
        <dbReference type="Proteomes" id="UP000314294"/>
    </source>
</evidence>
<dbReference type="Proteomes" id="UP000314294">
    <property type="component" value="Unassembled WGS sequence"/>
</dbReference>
<keyword evidence="3" id="KW-1185">Reference proteome</keyword>
<comment type="caution">
    <text evidence="2">The sequence shown here is derived from an EMBL/GenBank/DDBJ whole genome shotgun (WGS) entry which is preliminary data.</text>
</comment>
<sequence>MEPRVAYGLGNRPKLSADALPAALLGSELRVSMDLRGNLRQVKKEVEEESSSAPESNKTLASNVIRQQFTWLDHMRNNRSHEQRCSTDNPHPIRSAQHSPFIHYPVKLRE</sequence>
<dbReference type="InterPro" id="IPR038077">
    <property type="entry name" value="Troponin_sf"/>
</dbReference>
<evidence type="ECO:0000313" key="2">
    <source>
        <dbReference type="EMBL" id="TNN39435.1"/>
    </source>
</evidence>
<gene>
    <name evidence="2" type="primary">TNNI3_0</name>
    <name evidence="2" type="ORF">EYF80_050399</name>
</gene>
<evidence type="ECO:0000256" key="1">
    <source>
        <dbReference type="SAM" id="MobiDB-lite"/>
    </source>
</evidence>
<dbReference type="AlphaFoldDB" id="A0A4Z2FEX2"/>
<accession>A0A4Z2FEX2</accession>
<dbReference type="OrthoDB" id="371899at2759"/>
<name>A0A4Z2FEX2_9TELE</name>
<reference evidence="2 3" key="1">
    <citation type="submission" date="2019-03" db="EMBL/GenBank/DDBJ databases">
        <title>First draft genome of Liparis tanakae, snailfish: a comprehensive survey of snailfish specific genes.</title>
        <authorList>
            <person name="Kim W."/>
            <person name="Song I."/>
            <person name="Jeong J.-H."/>
            <person name="Kim D."/>
            <person name="Kim S."/>
            <person name="Ryu S."/>
            <person name="Song J.Y."/>
            <person name="Lee S.K."/>
        </authorList>
    </citation>
    <scope>NUCLEOTIDE SEQUENCE [LARGE SCALE GENOMIC DNA]</scope>
    <source>
        <tissue evidence="2">Muscle</tissue>
    </source>
</reference>